<feature type="transmembrane region" description="Helical" evidence="10">
    <location>
        <begin position="7"/>
        <end position="28"/>
    </location>
</feature>
<dbReference type="GO" id="GO:0005886">
    <property type="term" value="C:plasma membrane"/>
    <property type="evidence" value="ECO:0007669"/>
    <property type="project" value="UniProtKB-SubCell"/>
</dbReference>
<evidence type="ECO:0000256" key="5">
    <source>
        <dbReference type="ARBA" id="ARBA00022692"/>
    </source>
</evidence>
<keyword evidence="8 10" id="KW-0178">Competence</keyword>
<keyword evidence="4 11" id="KW-0488">Methylation</keyword>
<dbReference type="GO" id="GO:0015627">
    <property type="term" value="C:type II protein secretion system complex"/>
    <property type="evidence" value="ECO:0007669"/>
    <property type="project" value="InterPro"/>
</dbReference>
<dbReference type="InterPro" id="IPR012902">
    <property type="entry name" value="N_methyl_site"/>
</dbReference>
<dbReference type="PIRSF" id="PIRSF029928">
    <property type="entry name" value="Late_competence_ComGC"/>
    <property type="match status" value="1"/>
</dbReference>
<comment type="similarity">
    <text evidence="9 10">Belongs to the ComGC family.</text>
</comment>
<keyword evidence="7 10" id="KW-0472">Membrane</keyword>
<gene>
    <name evidence="12" type="ORF">AHA02nite_23290</name>
</gene>
<dbReference type="RefSeq" id="WP_146817447.1">
    <property type="nucleotide sequence ID" value="NZ_BJYA01000015.1"/>
</dbReference>
<comment type="subcellular location">
    <subcellularLocation>
        <location evidence="1">Cell membrane</location>
        <topology evidence="1">Single-pass membrane protein</topology>
    </subcellularLocation>
    <subcellularLocation>
        <location evidence="2">Cell surface</location>
    </subcellularLocation>
</comment>
<keyword evidence="5 10" id="KW-0812">Transmembrane</keyword>
<evidence type="ECO:0000256" key="2">
    <source>
        <dbReference type="ARBA" id="ARBA00004241"/>
    </source>
</evidence>
<dbReference type="PRINTS" id="PR00813">
    <property type="entry name" value="BCTERIALGSPG"/>
</dbReference>
<proteinExistence type="inferred from homology"/>
<dbReference type="Pfam" id="PF07963">
    <property type="entry name" value="N_methyl"/>
    <property type="match status" value="1"/>
</dbReference>
<evidence type="ECO:0000256" key="10">
    <source>
        <dbReference type="PIRNR" id="PIRNR029928"/>
    </source>
</evidence>
<dbReference type="InterPro" id="IPR016940">
    <property type="entry name" value="ComGC"/>
</dbReference>
<comment type="caution">
    <text evidence="12">The sequence shown here is derived from an EMBL/GenBank/DDBJ whole genome shotgun (WGS) entry which is preliminary data.</text>
</comment>
<feature type="modified residue" description="N-methylphenylalanine" evidence="11">
    <location>
        <position position="8"/>
    </location>
</feature>
<dbReference type="SUPFAM" id="SSF54523">
    <property type="entry name" value="Pili subunits"/>
    <property type="match status" value="1"/>
</dbReference>
<dbReference type="AlphaFoldDB" id="A0A511W919"/>
<evidence type="ECO:0000256" key="8">
    <source>
        <dbReference type="ARBA" id="ARBA00023287"/>
    </source>
</evidence>
<sequence>MVKNNKGFTLIEMLIVLFIISVLLILTIPNVIKHNSFVDDTGCEAYVDLVQSQVQLYKLEVGSYPSELDELVDDYIPSATCPDESELLLNNGRVTVANED</sequence>
<reference evidence="12 13" key="1">
    <citation type="submission" date="2019-07" db="EMBL/GenBank/DDBJ databases">
        <title>Whole genome shotgun sequence of Alkalibacillus haloalkaliphilus NBRC 103110.</title>
        <authorList>
            <person name="Hosoyama A."/>
            <person name="Uohara A."/>
            <person name="Ohji S."/>
            <person name="Ichikawa N."/>
        </authorList>
    </citation>
    <scope>NUCLEOTIDE SEQUENCE [LARGE SCALE GENOMIC DNA]</scope>
    <source>
        <strain evidence="12 13">NBRC 103110</strain>
    </source>
</reference>
<dbReference type="GO" id="GO:0030420">
    <property type="term" value="P:establishment of competence for transformation"/>
    <property type="evidence" value="ECO:0007669"/>
    <property type="project" value="UniProtKB-UniRule"/>
</dbReference>
<evidence type="ECO:0000256" key="3">
    <source>
        <dbReference type="ARBA" id="ARBA00022475"/>
    </source>
</evidence>
<protein>
    <recommendedName>
        <fullName evidence="10">ComG operon protein 3</fullName>
    </recommendedName>
</protein>
<evidence type="ECO:0000256" key="4">
    <source>
        <dbReference type="ARBA" id="ARBA00022481"/>
    </source>
</evidence>
<dbReference type="Gene3D" id="3.30.700.10">
    <property type="entry name" value="Glycoprotein, Type 4 Pilin"/>
    <property type="match status" value="1"/>
</dbReference>
<evidence type="ECO:0000256" key="7">
    <source>
        <dbReference type="ARBA" id="ARBA00023136"/>
    </source>
</evidence>
<keyword evidence="10" id="KW-0813">Transport</keyword>
<evidence type="ECO:0000256" key="9">
    <source>
        <dbReference type="ARBA" id="ARBA00043982"/>
    </source>
</evidence>
<evidence type="ECO:0000256" key="11">
    <source>
        <dbReference type="PIRSR" id="PIRSR029928-50"/>
    </source>
</evidence>
<evidence type="ECO:0000256" key="1">
    <source>
        <dbReference type="ARBA" id="ARBA00004162"/>
    </source>
</evidence>
<dbReference type="PROSITE" id="PS00409">
    <property type="entry name" value="PROKAR_NTER_METHYL"/>
    <property type="match status" value="1"/>
</dbReference>
<dbReference type="EMBL" id="BJYA01000015">
    <property type="protein sequence ID" value="GEN46553.1"/>
    <property type="molecule type" value="Genomic_DNA"/>
</dbReference>
<name>A0A511W919_9BACI</name>
<feature type="propeptide" id="PRO_5035520016" evidence="11">
    <location>
        <begin position="1"/>
        <end position="7"/>
    </location>
</feature>
<dbReference type="NCBIfam" id="NF040999">
    <property type="entry name" value="pilin_ComGC"/>
    <property type="match status" value="1"/>
</dbReference>
<dbReference type="InterPro" id="IPR045584">
    <property type="entry name" value="Pilin-like"/>
</dbReference>
<dbReference type="NCBIfam" id="TIGR02532">
    <property type="entry name" value="IV_pilin_GFxxxE"/>
    <property type="match status" value="1"/>
</dbReference>
<dbReference type="GO" id="GO:0009986">
    <property type="term" value="C:cell surface"/>
    <property type="evidence" value="ECO:0007669"/>
    <property type="project" value="UniProtKB-SubCell"/>
</dbReference>
<comment type="subunit">
    <text evidence="10">Homodimer.</text>
</comment>
<keyword evidence="13" id="KW-1185">Reference proteome</keyword>
<dbReference type="GO" id="GO:0015628">
    <property type="term" value="P:protein secretion by the type II secretion system"/>
    <property type="evidence" value="ECO:0007669"/>
    <property type="project" value="InterPro"/>
</dbReference>
<accession>A0A511W919</accession>
<dbReference type="InterPro" id="IPR000983">
    <property type="entry name" value="Bac_GSPG_pilin"/>
</dbReference>
<comment type="function">
    <text evidence="10">Required for transformation and DNA binding.</text>
</comment>
<dbReference type="Proteomes" id="UP000321440">
    <property type="component" value="Unassembled WGS sequence"/>
</dbReference>
<evidence type="ECO:0000313" key="13">
    <source>
        <dbReference type="Proteomes" id="UP000321440"/>
    </source>
</evidence>
<organism evidence="12 13">
    <name type="scientific">Alkalibacillus haloalkaliphilus</name>
    <dbReference type="NCBI Taxonomy" id="94136"/>
    <lineage>
        <taxon>Bacteria</taxon>
        <taxon>Bacillati</taxon>
        <taxon>Bacillota</taxon>
        <taxon>Bacilli</taxon>
        <taxon>Bacillales</taxon>
        <taxon>Bacillaceae</taxon>
        <taxon>Alkalibacillus</taxon>
    </lineage>
</organism>
<feature type="chain" id="PRO_5035520017" description="ComG operon protein 3" evidence="11">
    <location>
        <begin position="8"/>
        <end position="100"/>
    </location>
</feature>
<keyword evidence="6 10" id="KW-1133">Transmembrane helix</keyword>
<dbReference type="OrthoDB" id="1798043at2"/>
<evidence type="ECO:0000256" key="6">
    <source>
        <dbReference type="ARBA" id="ARBA00022989"/>
    </source>
</evidence>
<evidence type="ECO:0000313" key="12">
    <source>
        <dbReference type="EMBL" id="GEN46553.1"/>
    </source>
</evidence>
<keyword evidence="3 10" id="KW-1003">Cell membrane</keyword>